<dbReference type="EMBL" id="JAPZBS010000001">
    <property type="protein sequence ID" value="KAJ5390340.1"/>
    <property type="molecule type" value="Genomic_DNA"/>
</dbReference>
<reference evidence="1" key="2">
    <citation type="journal article" date="2023" name="IMA Fungus">
        <title>Comparative genomic study of the Penicillium genus elucidates a diverse pangenome and 15 lateral gene transfer events.</title>
        <authorList>
            <person name="Petersen C."/>
            <person name="Sorensen T."/>
            <person name="Nielsen M.R."/>
            <person name="Sondergaard T.E."/>
            <person name="Sorensen J.L."/>
            <person name="Fitzpatrick D.A."/>
            <person name="Frisvad J.C."/>
            <person name="Nielsen K.L."/>
        </authorList>
    </citation>
    <scope>NUCLEOTIDE SEQUENCE</scope>
    <source>
        <strain evidence="1">IBT 29864</strain>
    </source>
</reference>
<gene>
    <name evidence="1" type="ORF">N7496_001408</name>
</gene>
<dbReference type="GeneID" id="81433516"/>
<accession>A0A9W9VW78</accession>
<comment type="caution">
    <text evidence="1">The sequence shown here is derived from an EMBL/GenBank/DDBJ whole genome shotgun (WGS) entry which is preliminary data.</text>
</comment>
<dbReference type="RefSeq" id="XP_056561068.1">
    <property type="nucleotide sequence ID" value="XM_056694339.1"/>
</dbReference>
<proteinExistence type="predicted"/>
<dbReference type="Proteomes" id="UP001147782">
    <property type="component" value="Unassembled WGS sequence"/>
</dbReference>
<organism evidence="1 2">
    <name type="scientific">Penicillium cataractarum</name>
    <dbReference type="NCBI Taxonomy" id="2100454"/>
    <lineage>
        <taxon>Eukaryota</taxon>
        <taxon>Fungi</taxon>
        <taxon>Dikarya</taxon>
        <taxon>Ascomycota</taxon>
        <taxon>Pezizomycotina</taxon>
        <taxon>Eurotiomycetes</taxon>
        <taxon>Eurotiomycetidae</taxon>
        <taxon>Eurotiales</taxon>
        <taxon>Aspergillaceae</taxon>
        <taxon>Penicillium</taxon>
    </lineage>
</organism>
<evidence type="ECO:0000313" key="2">
    <source>
        <dbReference type="Proteomes" id="UP001147782"/>
    </source>
</evidence>
<dbReference type="AlphaFoldDB" id="A0A9W9VW78"/>
<keyword evidence="2" id="KW-1185">Reference proteome</keyword>
<evidence type="ECO:0000313" key="1">
    <source>
        <dbReference type="EMBL" id="KAJ5390340.1"/>
    </source>
</evidence>
<protein>
    <submittedName>
        <fullName evidence="1">Uncharacterized protein</fullName>
    </submittedName>
</protein>
<name>A0A9W9VW78_9EURO</name>
<sequence>MFVESLPYAAYGLSLWALATLAFLAFIAHAAYENDPAKNNNFTIALKLLLRAVDTGLAMNGC</sequence>
<reference evidence="1" key="1">
    <citation type="submission" date="2022-11" db="EMBL/GenBank/DDBJ databases">
        <authorList>
            <person name="Petersen C."/>
        </authorList>
    </citation>
    <scope>NUCLEOTIDE SEQUENCE</scope>
    <source>
        <strain evidence="1">IBT 29864</strain>
    </source>
</reference>